<dbReference type="GO" id="GO:0005885">
    <property type="term" value="C:Arp2/3 protein complex"/>
    <property type="evidence" value="ECO:0007669"/>
    <property type="project" value="InterPro"/>
</dbReference>
<dbReference type="InterPro" id="IPR015943">
    <property type="entry name" value="WD40/YVTN_repeat-like_dom_sf"/>
</dbReference>
<evidence type="ECO:0000313" key="9">
    <source>
        <dbReference type="EMBL" id="KAI4529128.1"/>
    </source>
</evidence>
<dbReference type="GO" id="GO:0034314">
    <property type="term" value="P:Arp2/3 complex-mediated actin nucleation"/>
    <property type="evidence" value="ECO:0007669"/>
    <property type="project" value="InterPro"/>
</dbReference>
<accession>A0AAD4TJ52</accession>
<evidence type="ECO:0000256" key="4">
    <source>
        <dbReference type="ARBA" id="ARBA00022574"/>
    </source>
</evidence>
<evidence type="ECO:0000256" key="3">
    <source>
        <dbReference type="ARBA" id="ARBA00022490"/>
    </source>
</evidence>
<keyword evidence="5" id="KW-0677">Repeat</keyword>
<evidence type="ECO:0000256" key="8">
    <source>
        <dbReference type="SAM" id="MobiDB-lite"/>
    </source>
</evidence>
<reference evidence="9" key="1">
    <citation type="submission" date="2022-03" db="EMBL/GenBank/DDBJ databases">
        <title>Genomic analyses of argali, domestic sheep and their hybrids provide insights into chromosomal evolution, heterosis and genetic basis of agronomic traits.</title>
        <authorList>
            <person name="Li M."/>
        </authorList>
    </citation>
    <scope>NUCLEOTIDE SEQUENCE</scope>
    <source>
        <strain evidence="9">CAU-MHL-2022a</strain>
        <tissue evidence="9">Skin</tissue>
    </source>
</reference>
<dbReference type="SUPFAM" id="SSF50978">
    <property type="entry name" value="WD40 repeat-like"/>
    <property type="match status" value="1"/>
</dbReference>
<feature type="region of interest" description="Disordered" evidence="8">
    <location>
        <begin position="1"/>
        <end position="35"/>
    </location>
</feature>
<evidence type="ECO:0000256" key="5">
    <source>
        <dbReference type="ARBA" id="ARBA00022737"/>
    </source>
</evidence>
<comment type="subcellular location">
    <subcellularLocation>
        <location evidence="2">Cytoplasm</location>
    </subcellularLocation>
    <subcellularLocation>
        <location evidence="1">Nucleus</location>
    </subcellularLocation>
</comment>
<keyword evidence="3" id="KW-0963">Cytoplasm</keyword>
<name>A0AAD4TJ52_OVIAM</name>
<keyword evidence="6" id="KW-0206">Cytoskeleton</keyword>
<keyword evidence="4" id="KW-0853">WD repeat</keyword>
<dbReference type="AlphaFoldDB" id="A0AAD4TJ52"/>
<dbReference type="InterPro" id="IPR036322">
    <property type="entry name" value="WD40_repeat_dom_sf"/>
</dbReference>
<evidence type="ECO:0000256" key="6">
    <source>
        <dbReference type="ARBA" id="ARBA00023212"/>
    </source>
</evidence>
<organism evidence="9 10">
    <name type="scientific">Ovis ammon polii</name>
    <dbReference type="NCBI Taxonomy" id="230172"/>
    <lineage>
        <taxon>Eukaryota</taxon>
        <taxon>Metazoa</taxon>
        <taxon>Chordata</taxon>
        <taxon>Craniata</taxon>
        <taxon>Vertebrata</taxon>
        <taxon>Euteleostomi</taxon>
        <taxon>Mammalia</taxon>
        <taxon>Eutheria</taxon>
        <taxon>Laurasiatheria</taxon>
        <taxon>Artiodactyla</taxon>
        <taxon>Ruminantia</taxon>
        <taxon>Pecora</taxon>
        <taxon>Bovidae</taxon>
        <taxon>Caprinae</taxon>
        <taxon>Ovis</taxon>
    </lineage>
</organism>
<comment type="caution">
    <text evidence="9">The sequence shown here is derived from an EMBL/GenBank/DDBJ whole genome shotgun (WGS) entry which is preliminary data.</text>
</comment>
<evidence type="ECO:0000256" key="1">
    <source>
        <dbReference type="ARBA" id="ARBA00004123"/>
    </source>
</evidence>
<dbReference type="Proteomes" id="UP001214576">
    <property type="component" value="Unassembled WGS sequence"/>
</dbReference>
<dbReference type="GO" id="GO:0005634">
    <property type="term" value="C:nucleus"/>
    <property type="evidence" value="ECO:0007669"/>
    <property type="project" value="UniProtKB-SubCell"/>
</dbReference>
<dbReference type="GO" id="GO:0005737">
    <property type="term" value="C:cytoplasm"/>
    <property type="evidence" value="ECO:0007669"/>
    <property type="project" value="UniProtKB-SubCell"/>
</dbReference>
<sequence>MLASGQGPKESPSQRKSKAQHSSWKAAGSVSRSVKERGKISPPILSLVGSGHPSFLLKPITCHAWKRVHTQITLSSSNHEVYIYKNGGQWVKVHEVKEHNGHITDDPKQSIQHMSAVERFHDVNKWVTTEDHNTALKMLHQNITHYKVDKAASGIFCATGTNGTMTIWDFKTLGFHPASSDNVKLSVAPNPALAWTGCTMAAPLLPSGGEPAPGNTEDAHSTTLTTVSLKKLGKVLVFKKHQ</sequence>
<keyword evidence="10" id="KW-1185">Reference proteome</keyword>
<dbReference type="GO" id="GO:0051015">
    <property type="term" value="F:actin filament binding"/>
    <property type="evidence" value="ECO:0007669"/>
    <property type="project" value="TreeGrafter"/>
</dbReference>
<dbReference type="EMBL" id="JAKZEL010000029">
    <property type="protein sequence ID" value="KAI4529128.1"/>
    <property type="molecule type" value="Genomic_DNA"/>
</dbReference>
<gene>
    <name evidence="9" type="ORF">MG293_020802</name>
</gene>
<dbReference type="PANTHER" id="PTHR10709:SF11">
    <property type="entry name" value="ACTIN-RELATED PROTEIN 2_3 COMPLEX SUBUNIT 1A"/>
    <property type="match status" value="1"/>
</dbReference>
<proteinExistence type="predicted"/>
<dbReference type="InterPro" id="IPR017383">
    <property type="entry name" value="ARPC1"/>
</dbReference>
<keyword evidence="7" id="KW-0539">Nucleus</keyword>
<dbReference type="Gene3D" id="2.130.10.10">
    <property type="entry name" value="YVTN repeat-like/Quinoprotein amine dehydrogenase"/>
    <property type="match status" value="2"/>
</dbReference>
<dbReference type="PANTHER" id="PTHR10709">
    <property type="entry name" value="ACTIN-RELATED PROTEIN 2/3 COMPLEX SUBUNIT 1"/>
    <property type="match status" value="1"/>
</dbReference>
<evidence type="ECO:0000313" key="10">
    <source>
        <dbReference type="Proteomes" id="UP001214576"/>
    </source>
</evidence>
<protein>
    <submittedName>
        <fullName evidence="9">Uncharacterized protein</fullName>
    </submittedName>
</protein>
<evidence type="ECO:0000256" key="7">
    <source>
        <dbReference type="ARBA" id="ARBA00023242"/>
    </source>
</evidence>
<evidence type="ECO:0000256" key="2">
    <source>
        <dbReference type="ARBA" id="ARBA00004496"/>
    </source>
</evidence>